<evidence type="ECO:0000313" key="1">
    <source>
        <dbReference type="EMBL" id="SVA42979.1"/>
    </source>
</evidence>
<organism evidence="1">
    <name type="scientific">marine metagenome</name>
    <dbReference type="NCBI Taxonomy" id="408172"/>
    <lineage>
        <taxon>unclassified sequences</taxon>
        <taxon>metagenomes</taxon>
        <taxon>ecological metagenomes</taxon>
    </lineage>
</organism>
<dbReference type="SUPFAM" id="SSF50998">
    <property type="entry name" value="Quinoprotein alcohol dehydrogenase-like"/>
    <property type="match status" value="1"/>
</dbReference>
<dbReference type="PANTHER" id="PTHR42754">
    <property type="entry name" value="ENDOGLUCANASE"/>
    <property type="match status" value="1"/>
</dbReference>
<dbReference type="AlphaFoldDB" id="A0A381VRR2"/>
<sequence length="279" mass="30002">GDHDIWIAKTNENGSEEWFNDFGGTGIDKGSDMIITSDGSIVVIGTYNTQVPRESDLWILKSSSTGNEEWSITIASDNGTNGLVENGYSISETSDNGYIISASIETDYQGPTDVWLINADSNGDTSWSTTFDIDIFDHPEAVLQTIDGGFAIAGYSAVNGDDSTGTSWIIKTDESGQQIWMQDLNSVSVIHSMIETQEGDLLLTGGKGSDSDIQAWLIKTSSNGDVLWERTYGGDDYDISISVGQASDNGFVMVGTTNSYDTESDVLHIKTDPSGNVIP</sequence>
<dbReference type="EMBL" id="UINC01009590">
    <property type="protein sequence ID" value="SVA42979.1"/>
    <property type="molecule type" value="Genomic_DNA"/>
</dbReference>
<evidence type="ECO:0008006" key="2">
    <source>
        <dbReference type="Google" id="ProtNLM"/>
    </source>
</evidence>
<protein>
    <recommendedName>
        <fullName evidence="2">Bulb-type lectin domain-containing protein</fullName>
    </recommendedName>
</protein>
<proteinExistence type="predicted"/>
<feature type="non-terminal residue" evidence="1">
    <location>
        <position position="1"/>
    </location>
</feature>
<name>A0A381VRR2_9ZZZZ</name>
<dbReference type="PANTHER" id="PTHR42754:SF1">
    <property type="entry name" value="LIPOPROTEIN"/>
    <property type="match status" value="1"/>
</dbReference>
<reference evidence="1" key="1">
    <citation type="submission" date="2018-05" db="EMBL/GenBank/DDBJ databases">
        <authorList>
            <person name="Lanie J.A."/>
            <person name="Ng W.-L."/>
            <person name="Kazmierczak K.M."/>
            <person name="Andrzejewski T.M."/>
            <person name="Davidsen T.M."/>
            <person name="Wayne K.J."/>
            <person name="Tettelin H."/>
            <person name="Glass J.I."/>
            <person name="Rusch D."/>
            <person name="Podicherti R."/>
            <person name="Tsui H.-C.T."/>
            <person name="Winkler M.E."/>
        </authorList>
    </citation>
    <scope>NUCLEOTIDE SEQUENCE</scope>
</reference>
<accession>A0A381VRR2</accession>
<gene>
    <name evidence="1" type="ORF">METZ01_LOCUS95833</name>
</gene>
<dbReference type="InterPro" id="IPR011047">
    <property type="entry name" value="Quinoprotein_ADH-like_sf"/>
</dbReference>